<dbReference type="SMART" id="SM00881">
    <property type="entry name" value="CoA_binding"/>
    <property type="match status" value="1"/>
</dbReference>
<evidence type="ECO:0000313" key="3">
    <source>
        <dbReference type="Proteomes" id="UP001375370"/>
    </source>
</evidence>
<feature type="domain" description="CoA-binding" evidence="1">
    <location>
        <begin position="8"/>
        <end position="100"/>
    </location>
</feature>
<dbReference type="PANTHER" id="PTHR33303">
    <property type="entry name" value="CYTOPLASMIC PROTEIN-RELATED"/>
    <property type="match status" value="1"/>
</dbReference>
<dbReference type="EMBL" id="CP146612">
    <property type="protein sequence ID" value="WWX24862.1"/>
    <property type="molecule type" value="Genomic_DNA"/>
</dbReference>
<dbReference type="PANTHER" id="PTHR33303:SF2">
    <property type="entry name" value="COA-BINDING DOMAIN-CONTAINING PROTEIN"/>
    <property type="match status" value="1"/>
</dbReference>
<dbReference type="InterPro" id="IPR036291">
    <property type="entry name" value="NAD(P)-bd_dom_sf"/>
</dbReference>
<keyword evidence="3" id="KW-1185">Reference proteome</keyword>
<dbReference type="InterPro" id="IPR003781">
    <property type="entry name" value="CoA-bd"/>
</dbReference>
<gene>
    <name evidence="2" type="ORF">V8247_06250</name>
</gene>
<proteinExistence type="predicted"/>
<accession>A0ABZ2J1U4</accession>
<evidence type="ECO:0000259" key="1">
    <source>
        <dbReference type="SMART" id="SM00881"/>
    </source>
</evidence>
<dbReference type="Gene3D" id="3.40.50.720">
    <property type="entry name" value="NAD(P)-binding Rossmann-like Domain"/>
    <property type="match status" value="1"/>
</dbReference>
<reference evidence="2 3" key="1">
    <citation type="submission" date="2024-03" db="EMBL/GenBank/DDBJ databases">
        <title>A Dehalogenimonas Isolated from Estuarine Sediments Dihaloeliminates Chlorinated Alkanes.</title>
        <authorList>
            <person name="Yang Y."/>
            <person name="Wang H."/>
        </authorList>
    </citation>
    <scope>NUCLEOTIDE SEQUENCE [LARGE SCALE GENOMIC DNA]</scope>
    <source>
        <strain evidence="2 3">W</strain>
    </source>
</reference>
<name>A0ABZ2J1U4_9CHLR</name>
<sequence>MRKEQKILKKAGTIAVVGASPDISRHSNAVTAYLIASGFRVIPVNPNAAEVLGLKSYPDLKSVPEPVDIVNVFRASEHTPEIAEDAVAIGARVLWLQQGVVNETAADIAMRGGLEVIMDRCIARAHAAMTGLSH</sequence>
<dbReference type="SUPFAM" id="SSF51735">
    <property type="entry name" value="NAD(P)-binding Rossmann-fold domains"/>
    <property type="match status" value="1"/>
</dbReference>
<protein>
    <submittedName>
        <fullName evidence="2">CoA-binding protein</fullName>
    </submittedName>
</protein>
<dbReference type="RefSeq" id="WP_338736984.1">
    <property type="nucleotide sequence ID" value="NZ_CP146612.1"/>
</dbReference>
<organism evidence="2 3">
    <name type="scientific">Candidatus Dehalogenimonas loeffleri</name>
    <dbReference type="NCBI Taxonomy" id="3127115"/>
    <lineage>
        <taxon>Bacteria</taxon>
        <taxon>Bacillati</taxon>
        <taxon>Chloroflexota</taxon>
        <taxon>Dehalococcoidia</taxon>
        <taxon>Dehalococcoidales</taxon>
        <taxon>Dehalococcoidaceae</taxon>
        <taxon>Dehalogenimonas</taxon>
    </lineage>
</organism>
<evidence type="ECO:0000313" key="2">
    <source>
        <dbReference type="EMBL" id="WWX24862.1"/>
    </source>
</evidence>
<dbReference type="Proteomes" id="UP001375370">
    <property type="component" value="Chromosome"/>
</dbReference>
<dbReference type="Pfam" id="PF13380">
    <property type="entry name" value="CoA_binding_2"/>
    <property type="match status" value="1"/>
</dbReference>